<proteinExistence type="predicted"/>
<evidence type="ECO:0000313" key="4">
    <source>
        <dbReference type="Proteomes" id="UP000266934"/>
    </source>
</evidence>
<feature type="transmembrane region" description="Helical" evidence="1">
    <location>
        <begin position="74"/>
        <end position="96"/>
    </location>
</feature>
<keyword evidence="4" id="KW-1185">Reference proteome</keyword>
<dbReference type="InterPro" id="IPR049201">
    <property type="entry name" value="DUF6867"/>
</dbReference>
<keyword evidence="1" id="KW-0812">Transmembrane</keyword>
<evidence type="ECO:0000256" key="1">
    <source>
        <dbReference type="SAM" id="Phobius"/>
    </source>
</evidence>
<keyword evidence="1" id="KW-1133">Transmembrane helix</keyword>
<gene>
    <name evidence="3" type="ORF">BLTE_05790</name>
</gene>
<name>A0A348FX61_9HYPH</name>
<dbReference type="Pfam" id="PF21741">
    <property type="entry name" value="DUF6867"/>
    <property type="match status" value="1"/>
</dbReference>
<dbReference type="AlphaFoldDB" id="A0A348FX61"/>
<keyword evidence="1" id="KW-0472">Membrane</keyword>
<accession>A0A348FX61</accession>
<feature type="transmembrane region" description="Helical" evidence="1">
    <location>
        <begin position="48"/>
        <end position="68"/>
    </location>
</feature>
<organism evidence="3 4">
    <name type="scientific">Blastochloris tepida</name>
    <dbReference type="NCBI Taxonomy" id="2233851"/>
    <lineage>
        <taxon>Bacteria</taxon>
        <taxon>Pseudomonadati</taxon>
        <taxon>Pseudomonadota</taxon>
        <taxon>Alphaproteobacteria</taxon>
        <taxon>Hyphomicrobiales</taxon>
        <taxon>Blastochloridaceae</taxon>
        <taxon>Blastochloris</taxon>
    </lineage>
</organism>
<dbReference type="EMBL" id="AP018907">
    <property type="protein sequence ID" value="BBF91894.1"/>
    <property type="molecule type" value="Genomic_DNA"/>
</dbReference>
<reference evidence="3 4" key="1">
    <citation type="submission" date="2018-08" db="EMBL/GenBank/DDBJ databases">
        <title>Complete genome sequencing of Blastochloris tepida GI.</title>
        <authorList>
            <person name="Tsukatani Y."/>
            <person name="Mori H."/>
        </authorList>
    </citation>
    <scope>NUCLEOTIDE SEQUENCE [LARGE SCALE GENOMIC DNA]</scope>
    <source>
        <strain evidence="3 4">GI</strain>
    </source>
</reference>
<sequence length="157" mass="16676">MDHASNNPLSGGSFFAAQSLGPLLALAAVVALLVVDPALVIEVSTGDFIIVTVLLGGGAAWLSGQAVAETWRPYVQLLAYMLILAAAVRFIHYALFHGTLLSLPYYAVDFVILAAIASLGYRTTRARQMATQYAWLYVRRGPLGWSTAADGETSATS</sequence>
<dbReference type="Proteomes" id="UP000266934">
    <property type="component" value="Chromosome"/>
</dbReference>
<feature type="transmembrane region" description="Helical" evidence="1">
    <location>
        <begin position="103"/>
        <end position="121"/>
    </location>
</feature>
<protein>
    <recommendedName>
        <fullName evidence="2">DUF6867 domain-containing protein</fullName>
    </recommendedName>
</protein>
<dbReference type="RefSeq" id="WP_244600087.1">
    <property type="nucleotide sequence ID" value="NZ_AP018907.1"/>
</dbReference>
<evidence type="ECO:0000259" key="2">
    <source>
        <dbReference type="Pfam" id="PF21741"/>
    </source>
</evidence>
<feature type="domain" description="DUF6867" evidence="2">
    <location>
        <begin position="48"/>
        <end position="146"/>
    </location>
</feature>
<dbReference type="KEGG" id="blag:BLTE_05790"/>
<feature type="transmembrane region" description="Helical" evidence="1">
    <location>
        <begin position="20"/>
        <end position="41"/>
    </location>
</feature>
<evidence type="ECO:0000313" key="3">
    <source>
        <dbReference type="EMBL" id="BBF91894.1"/>
    </source>
</evidence>